<reference evidence="4 5" key="1">
    <citation type="journal article" date="2016" name="Mol. Biol. Evol.">
        <title>Comparative Genomics of Early-Diverging Mushroom-Forming Fungi Provides Insights into the Origins of Lignocellulose Decay Capabilities.</title>
        <authorList>
            <person name="Nagy L.G."/>
            <person name="Riley R."/>
            <person name="Tritt A."/>
            <person name="Adam C."/>
            <person name="Daum C."/>
            <person name="Floudas D."/>
            <person name="Sun H."/>
            <person name="Yadav J.S."/>
            <person name="Pangilinan J."/>
            <person name="Larsson K.H."/>
            <person name="Matsuura K."/>
            <person name="Barry K."/>
            <person name="Labutti K."/>
            <person name="Kuo R."/>
            <person name="Ohm R.A."/>
            <person name="Bhattacharya S.S."/>
            <person name="Shirouzu T."/>
            <person name="Yoshinaga Y."/>
            <person name="Martin F.M."/>
            <person name="Grigoriev I.V."/>
            <person name="Hibbett D.S."/>
        </authorList>
    </citation>
    <scope>NUCLEOTIDE SEQUENCE [LARGE SCALE GENOMIC DNA]</scope>
    <source>
        <strain evidence="4 5">HHB12029</strain>
    </source>
</reference>
<evidence type="ECO:0000313" key="4">
    <source>
        <dbReference type="EMBL" id="KZW02989.1"/>
    </source>
</evidence>
<dbReference type="PROSITE" id="PS50157">
    <property type="entry name" value="ZINC_FINGER_C2H2_2"/>
    <property type="match status" value="1"/>
</dbReference>
<keyword evidence="1" id="KW-0479">Metal-binding</keyword>
<feature type="region of interest" description="Disordered" evidence="2">
    <location>
        <begin position="118"/>
        <end position="143"/>
    </location>
</feature>
<keyword evidence="1" id="KW-0862">Zinc</keyword>
<keyword evidence="1" id="KW-0863">Zinc-finger</keyword>
<dbReference type="InterPro" id="IPR013087">
    <property type="entry name" value="Znf_C2H2_type"/>
</dbReference>
<proteinExistence type="predicted"/>
<organism evidence="4 5">
    <name type="scientific">Exidia glandulosa HHB12029</name>
    <dbReference type="NCBI Taxonomy" id="1314781"/>
    <lineage>
        <taxon>Eukaryota</taxon>
        <taxon>Fungi</taxon>
        <taxon>Dikarya</taxon>
        <taxon>Basidiomycota</taxon>
        <taxon>Agaricomycotina</taxon>
        <taxon>Agaricomycetes</taxon>
        <taxon>Auriculariales</taxon>
        <taxon>Exidiaceae</taxon>
        <taxon>Exidia</taxon>
    </lineage>
</organism>
<protein>
    <recommendedName>
        <fullName evidence="3">C2H2-type domain-containing protein</fullName>
    </recommendedName>
</protein>
<feature type="region of interest" description="Disordered" evidence="2">
    <location>
        <begin position="164"/>
        <end position="195"/>
    </location>
</feature>
<dbReference type="EMBL" id="KV425885">
    <property type="protein sequence ID" value="KZW02989.1"/>
    <property type="molecule type" value="Genomic_DNA"/>
</dbReference>
<dbReference type="Proteomes" id="UP000077266">
    <property type="component" value="Unassembled WGS sequence"/>
</dbReference>
<keyword evidence="5" id="KW-1185">Reference proteome</keyword>
<dbReference type="GO" id="GO:0008270">
    <property type="term" value="F:zinc ion binding"/>
    <property type="evidence" value="ECO:0007669"/>
    <property type="project" value="UniProtKB-KW"/>
</dbReference>
<feature type="compositionally biased region" description="Low complexity" evidence="2">
    <location>
        <begin position="120"/>
        <end position="139"/>
    </location>
</feature>
<dbReference type="Gene3D" id="3.30.160.60">
    <property type="entry name" value="Classic Zinc Finger"/>
    <property type="match status" value="1"/>
</dbReference>
<dbReference type="OrthoDB" id="6910977at2759"/>
<gene>
    <name evidence="4" type="ORF">EXIGLDRAFT_728539</name>
</gene>
<dbReference type="AlphaFoldDB" id="A0A165Q2J7"/>
<evidence type="ECO:0000256" key="1">
    <source>
        <dbReference type="PROSITE-ProRule" id="PRU00042"/>
    </source>
</evidence>
<evidence type="ECO:0000256" key="2">
    <source>
        <dbReference type="SAM" id="MobiDB-lite"/>
    </source>
</evidence>
<accession>A0A165Q2J7</accession>
<feature type="domain" description="C2H2-type" evidence="3">
    <location>
        <begin position="250"/>
        <end position="274"/>
    </location>
</feature>
<sequence>MAVDPAYATDSREYSKLDDDVWNSFWDFEALASALGPTFNNVNSLADATAALDIATPVPATQPRTDGQAVTQDYHERVLFYMASGLDLVTASILAGGVTSFVPQTIDPALLQTSTAHDFSPAASPSASSSSLTTPTSFSGDMPLSLGPSDLPIAYPLQYGFSPLASPPPTTRSSPSSPRKKKARHPAPPPPGNIKLDRATWEIFHSMKRDATDANGKTSCPVPGCHKQTAKFCASQFQRHMRSHCVDFCFDCSFCGKELSRRDSLKRHKCPALR</sequence>
<evidence type="ECO:0000313" key="5">
    <source>
        <dbReference type="Proteomes" id="UP000077266"/>
    </source>
</evidence>
<dbReference type="InParanoid" id="A0A165Q2J7"/>
<name>A0A165Q2J7_EXIGL</name>
<evidence type="ECO:0000259" key="3">
    <source>
        <dbReference type="PROSITE" id="PS50157"/>
    </source>
</evidence>